<feature type="region of interest" description="Disordered" evidence="1">
    <location>
        <begin position="579"/>
        <end position="619"/>
    </location>
</feature>
<gene>
    <name evidence="2" type="ORF">TWF481_003280</name>
</gene>
<feature type="region of interest" description="Disordered" evidence="1">
    <location>
        <begin position="231"/>
        <end position="250"/>
    </location>
</feature>
<dbReference type="EMBL" id="JAVHJL010000013">
    <property type="protein sequence ID" value="KAK6495254.1"/>
    <property type="molecule type" value="Genomic_DNA"/>
</dbReference>
<keyword evidence="3" id="KW-1185">Reference proteome</keyword>
<comment type="caution">
    <text evidence="2">The sequence shown here is derived from an EMBL/GenBank/DDBJ whole genome shotgun (WGS) entry which is preliminary data.</text>
</comment>
<name>A0AAV9VRZ6_9PEZI</name>
<dbReference type="AlphaFoldDB" id="A0AAV9VRZ6"/>
<reference evidence="2 3" key="1">
    <citation type="submission" date="2023-08" db="EMBL/GenBank/DDBJ databases">
        <authorList>
            <person name="Palmer J.M."/>
        </authorList>
    </citation>
    <scope>NUCLEOTIDE SEQUENCE [LARGE SCALE GENOMIC DNA]</scope>
    <source>
        <strain evidence="2 3">TWF481</strain>
    </source>
</reference>
<protein>
    <submittedName>
        <fullName evidence="2">Uncharacterized protein</fullName>
    </submittedName>
</protein>
<feature type="region of interest" description="Disordered" evidence="1">
    <location>
        <begin position="100"/>
        <end position="185"/>
    </location>
</feature>
<proteinExistence type="predicted"/>
<evidence type="ECO:0000313" key="3">
    <source>
        <dbReference type="Proteomes" id="UP001370758"/>
    </source>
</evidence>
<evidence type="ECO:0000313" key="2">
    <source>
        <dbReference type="EMBL" id="KAK6495254.1"/>
    </source>
</evidence>
<feature type="compositionally biased region" description="Low complexity" evidence="1">
    <location>
        <begin position="103"/>
        <end position="118"/>
    </location>
</feature>
<organism evidence="2 3">
    <name type="scientific">Arthrobotrys musiformis</name>
    <dbReference type="NCBI Taxonomy" id="47236"/>
    <lineage>
        <taxon>Eukaryota</taxon>
        <taxon>Fungi</taxon>
        <taxon>Dikarya</taxon>
        <taxon>Ascomycota</taxon>
        <taxon>Pezizomycotina</taxon>
        <taxon>Orbiliomycetes</taxon>
        <taxon>Orbiliales</taxon>
        <taxon>Orbiliaceae</taxon>
        <taxon>Arthrobotrys</taxon>
    </lineage>
</organism>
<sequence length="857" mass="93262">MGEQMESVSKLVECCGCGRSSGESSSSSRGSGQHQSRTDAVITTQPGLVQSPMVVRIAKTVRQFTTRRRYPKPTWEQLEAFYQEGKELVRLQEEAEAAEKLRLQQQQQSEGQQQQQSQQDHDRDLTGQDPSQGIDGDAAIEPPNPHLTFDGPSDVPFLALDDDNENEPRLPPVAHVPLRSSSSLGQGYPQLDLGIRRVSNHNDRPLPALRQTGENTAISEADTNEIVAALADDDDADPKTPPVPNGGTQKSKKIKLFFQDDRSRSSVYPSDEESMIYPNGAWSPRGARSTRITSPAPSRLVVNKVRQNRHVSPGNLRIPSVMQVLSSVLSPSPAEAPKPTSPRGPVELSELPHPDEFELPTDDAPASPPEQECDIQSLPHPDEFEDVLLTPPASPLLNPQPDRSISPICSGVPFLKLEMERIRRRIESDSLVKSPWDNQVPKVPPPRDRAFFSKYSRREKQLAVAFGFLKMGSLSSLGALSSLSSLSLASNFSMQVIGSDKSPFFSPGGSDSGSVFYSDQVLAGLPPCAEAETPIHDTVVDATAETFAESLRKGGETIAKTISSGFTTFFKRFGTGTAELQSTEQEPEPLSTDSVPREPVRSAPAPGFTEGTPVLSPTPSTLTLMRTILGLKVSGTLCEAALASEAMSSGLSTSGYTPCGPDDKPENPFEGFVWGAPDGKIPWYCDEDGVHFDDKVPVNREIWPEYLVNPVMVPWEELSVELELPQPPRSTPAGAKGVRVRQLTPPAVAAPSTVAVGASSEVATLAATQPEGSLVRSAGPEEGMPEELEEVPSVFSSVDSFPRYIPTSNRDARHSTCGLDLGKERAFYQRYEDRIKSAVKPFMRGRRSFQHLETRRS</sequence>
<feature type="region of interest" description="Disordered" evidence="1">
    <location>
        <begin position="16"/>
        <end position="47"/>
    </location>
</feature>
<feature type="compositionally biased region" description="Low complexity" evidence="1">
    <location>
        <begin position="18"/>
        <end position="32"/>
    </location>
</feature>
<accession>A0AAV9VRZ6</accession>
<feature type="region of interest" description="Disordered" evidence="1">
    <location>
        <begin position="329"/>
        <end position="377"/>
    </location>
</feature>
<dbReference type="Proteomes" id="UP001370758">
    <property type="component" value="Unassembled WGS sequence"/>
</dbReference>
<evidence type="ECO:0000256" key="1">
    <source>
        <dbReference type="SAM" id="MobiDB-lite"/>
    </source>
</evidence>